<keyword evidence="7" id="KW-1185">Reference proteome</keyword>
<keyword evidence="3" id="KW-0804">Transcription</keyword>
<dbReference type="Gene3D" id="3.40.1410.10">
    <property type="entry name" value="Chorismate lyase-like"/>
    <property type="match status" value="1"/>
</dbReference>
<evidence type="ECO:0000256" key="3">
    <source>
        <dbReference type="ARBA" id="ARBA00023163"/>
    </source>
</evidence>
<feature type="domain" description="HTH gntR-type" evidence="4">
    <location>
        <begin position="8"/>
        <end position="76"/>
    </location>
</feature>
<keyword evidence="1" id="KW-0805">Transcription regulation</keyword>
<dbReference type="InterPro" id="IPR028978">
    <property type="entry name" value="Chorismate_lyase_/UTRA_dom_sf"/>
</dbReference>
<evidence type="ECO:0000313" key="6">
    <source>
        <dbReference type="EMBL" id="OOP69371.1"/>
    </source>
</evidence>
<dbReference type="AlphaFoldDB" id="A0A8E2I9T6"/>
<dbReference type="RefSeq" id="WP_071975248.1">
    <property type="nucleotide sequence ID" value="NZ_CP065424.1"/>
</dbReference>
<name>A0A8E2I9T6_9BACI</name>
<dbReference type="SUPFAM" id="SSF46785">
    <property type="entry name" value="Winged helix' DNA-binding domain"/>
    <property type="match status" value="1"/>
</dbReference>
<evidence type="ECO:0000313" key="7">
    <source>
        <dbReference type="Proteomes" id="UP000189761"/>
    </source>
</evidence>
<dbReference type="SMART" id="SM00866">
    <property type="entry name" value="UTRA"/>
    <property type="match status" value="1"/>
</dbReference>
<accession>A0A8E2I9T6</accession>
<dbReference type="PRINTS" id="PR00035">
    <property type="entry name" value="HTHGNTR"/>
</dbReference>
<dbReference type="InterPro" id="IPR011663">
    <property type="entry name" value="UTRA"/>
</dbReference>
<dbReference type="InterPro" id="IPR036388">
    <property type="entry name" value="WH-like_DNA-bd_sf"/>
</dbReference>
<dbReference type="Proteomes" id="UP000189761">
    <property type="component" value="Unassembled WGS sequence"/>
</dbReference>
<evidence type="ECO:0000259" key="4">
    <source>
        <dbReference type="PROSITE" id="PS50949"/>
    </source>
</evidence>
<dbReference type="PROSITE" id="PS50949">
    <property type="entry name" value="HTH_GNTR"/>
    <property type="match status" value="1"/>
</dbReference>
<dbReference type="GO" id="GO:0003700">
    <property type="term" value="F:DNA-binding transcription factor activity"/>
    <property type="evidence" value="ECO:0007669"/>
    <property type="project" value="InterPro"/>
</dbReference>
<dbReference type="Pfam" id="PF07702">
    <property type="entry name" value="UTRA"/>
    <property type="match status" value="1"/>
</dbReference>
<evidence type="ECO:0000256" key="1">
    <source>
        <dbReference type="ARBA" id="ARBA00023015"/>
    </source>
</evidence>
<dbReference type="PANTHER" id="PTHR44846:SF1">
    <property type="entry name" value="MANNOSYL-D-GLYCERATE TRANSPORT_METABOLISM SYSTEM REPRESSOR MNGR-RELATED"/>
    <property type="match status" value="1"/>
</dbReference>
<dbReference type="InterPro" id="IPR036390">
    <property type="entry name" value="WH_DNA-bd_sf"/>
</dbReference>
<dbReference type="Proteomes" id="UP001159179">
    <property type="component" value="Unassembled WGS sequence"/>
</dbReference>
<dbReference type="CDD" id="cd07377">
    <property type="entry name" value="WHTH_GntR"/>
    <property type="match status" value="1"/>
</dbReference>
<sequence>MIEKDNRVPLYYQLMDILMGKIEQGELKEHDRLPSERELCEQYNVSRTTVRQTMQELEKEGLIYKEHGKGTFVSPKVINQSLVQFYSFTEEMKKIGKKPSSIVLDFQTVSCESKVAKNMDLSVGELVFRITRLRLADGVPMMYETSFLPVKRFPDLTKEDLEQAPMYNLFRDKYQAIITRANERFKAVTTTEDEAKRLKMSTDEPSLLIERVTFEGTNVIEYTVSIARGDKFSYSVELK</sequence>
<dbReference type="FunFam" id="1.10.10.10:FF:000079">
    <property type="entry name" value="GntR family transcriptional regulator"/>
    <property type="match status" value="1"/>
</dbReference>
<evidence type="ECO:0000313" key="5">
    <source>
        <dbReference type="EMBL" id="MDH5162133.1"/>
    </source>
</evidence>
<dbReference type="InterPro" id="IPR050679">
    <property type="entry name" value="Bact_HTH_transcr_reg"/>
</dbReference>
<organism evidence="6 7">
    <name type="scientific">Heyndrickxia oleronia</name>
    <dbReference type="NCBI Taxonomy" id="38875"/>
    <lineage>
        <taxon>Bacteria</taxon>
        <taxon>Bacillati</taxon>
        <taxon>Bacillota</taxon>
        <taxon>Bacilli</taxon>
        <taxon>Bacillales</taxon>
        <taxon>Bacillaceae</taxon>
        <taxon>Heyndrickxia</taxon>
    </lineage>
</organism>
<dbReference type="GO" id="GO:0045892">
    <property type="term" value="P:negative regulation of DNA-templated transcription"/>
    <property type="evidence" value="ECO:0007669"/>
    <property type="project" value="TreeGrafter"/>
</dbReference>
<dbReference type="SMART" id="SM00345">
    <property type="entry name" value="HTH_GNTR"/>
    <property type="match status" value="1"/>
</dbReference>
<comment type="caution">
    <text evidence="6">The sequence shown here is derived from an EMBL/GenBank/DDBJ whole genome shotgun (WGS) entry which is preliminary data.</text>
</comment>
<dbReference type="SUPFAM" id="SSF64288">
    <property type="entry name" value="Chorismate lyase-like"/>
    <property type="match status" value="1"/>
</dbReference>
<dbReference type="EMBL" id="JAROYP010000008">
    <property type="protein sequence ID" value="MDH5162133.1"/>
    <property type="molecule type" value="Genomic_DNA"/>
</dbReference>
<reference evidence="5" key="2">
    <citation type="submission" date="2023-03" db="EMBL/GenBank/DDBJ databases">
        <title>Bacterial isolates from washroom surfaces on a university campus.</title>
        <authorList>
            <person name="Holman D.B."/>
            <person name="Gzyl K.E."/>
            <person name="Taheri A.E."/>
        </authorList>
    </citation>
    <scope>NUCLEOTIDE SEQUENCE</scope>
    <source>
        <strain evidence="5">RD03</strain>
    </source>
</reference>
<dbReference type="GO" id="GO:0003677">
    <property type="term" value="F:DNA binding"/>
    <property type="evidence" value="ECO:0007669"/>
    <property type="project" value="UniProtKB-KW"/>
</dbReference>
<gene>
    <name evidence="6" type="ORF">BWZ43_05520</name>
    <name evidence="5" type="ORF">P5X88_14460</name>
</gene>
<evidence type="ECO:0000256" key="2">
    <source>
        <dbReference type="ARBA" id="ARBA00023125"/>
    </source>
</evidence>
<protein>
    <submittedName>
        <fullName evidence="6">GntR family transcriptional regulator</fullName>
    </submittedName>
</protein>
<dbReference type="EMBL" id="MTLA01000056">
    <property type="protein sequence ID" value="OOP69371.1"/>
    <property type="molecule type" value="Genomic_DNA"/>
</dbReference>
<dbReference type="Pfam" id="PF00392">
    <property type="entry name" value="GntR"/>
    <property type="match status" value="1"/>
</dbReference>
<dbReference type="Gene3D" id="1.10.10.10">
    <property type="entry name" value="Winged helix-like DNA-binding domain superfamily/Winged helix DNA-binding domain"/>
    <property type="match status" value="1"/>
</dbReference>
<keyword evidence="2" id="KW-0238">DNA-binding</keyword>
<dbReference type="PANTHER" id="PTHR44846">
    <property type="entry name" value="MANNOSYL-D-GLYCERATE TRANSPORT/METABOLISM SYSTEM REPRESSOR MNGR-RELATED"/>
    <property type="match status" value="1"/>
</dbReference>
<dbReference type="InterPro" id="IPR000524">
    <property type="entry name" value="Tscrpt_reg_HTH_GntR"/>
</dbReference>
<reference evidence="6 7" key="1">
    <citation type="submission" date="2017-01" db="EMBL/GenBank/DDBJ databases">
        <title>Draft genome sequence of Bacillus oleronius.</title>
        <authorList>
            <person name="Allam M."/>
        </authorList>
    </citation>
    <scope>NUCLEOTIDE SEQUENCE [LARGE SCALE GENOMIC DNA]</scope>
    <source>
        <strain evidence="6 7">DSM 9356</strain>
    </source>
</reference>
<proteinExistence type="predicted"/>